<dbReference type="InterPro" id="IPR001202">
    <property type="entry name" value="WW_dom"/>
</dbReference>
<protein>
    <submittedName>
        <fullName evidence="10">Ras guanine nucleotide exchange factor domain-containing protein</fullName>
    </submittedName>
</protein>
<evidence type="ECO:0000256" key="5">
    <source>
        <dbReference type="SAM" id="MobiDB-lite"/>
    </source>
</evidence>
<dbReference type="PROSITE" id="PS50212">
    <property type="entry name" value="RASGEF_NTER"/>
    <property type="match status" value="1"/>
</dbReference>
<feature type="region of interest" description="Disordered" evidence="5">
    <location>
        <begin position="752"/>
        <end position="794"/>
    </location>
</feature>
<feature type="domain" description="SH3" evidence="6">
    <location>
        <begin position="5"/>
        <end position="64"/>
    </location>
</feature>
<evidence type="ECO:0000256" key="2">
    <source>
        <dbReference type="ARBA" id="ARBA00022658"/>
    </source>
</evidence>
<dbReference type="InterPro" id="IPR056685">
    <property type="entry name" value="DUF7783"/>
</dbReference>
<dbReference type="Proteomes" id="UP000242180">
    <property type="component" value="Unassembled WGS sequence"/>
</dbReference>
<dbReference type="CDD" id="cd06224">
    <property type="entry name" value="REM"/>
    <property type="match status" value="1"/>
</dbReference>
<dbReference type="Pfam" id="PF00617">
    <property type="entry name" value="RasGEF"/>
    <property type="match status" value="1"/>
</dbReference>
<dbReference type="InterPro" id="IPR023578">
    <property type="entry name" value="Ras_GEF_dom_sf"/>
</dbReference>
<feature type="compositionally biased region" description="Polar residues" evidence="5">
    <location>
        <begin position="172"/>
        <end position="183"/>
    </location>
</feature>
<evidence type="ECO:0000256" key="1">
    <source>
        <dbReference type="ARBA" id="ARBA00022443"/>
    </source>
</evidence>
<evidence type="ECO:0000259" key="6">
    <source>
        <dbReference type="PROSITE" id="PS50002"/>
    </source>
</evidence>
<sequence length="1211" mass="136258">MSFPTIICRVRAIYSFHSEEPSSLNFDKGDYIDVLAQLASGWWDGWCDGSRGWFPSNYVEIIDPAPTAADALSLDSAENLQSPTQLQFRALPATVEDDKAPRPFTLHATTDLRSPPTSPTSTTTTSTTATSARHPQTINNTNHYQQQQQQRQQRRTKEKKRRASRQPRPYSLSLSAPTSNFGWTANSIMSRNSSGSSLDRKILPDGWSVQVAEDGVTCFYYNHRTGKMQYEHPMLSDTEYDSQDDEVAIGATDDSYSDIDEDKFHDARETHYDPTAKTNRLSLDSLPANVDTPETMISDASPHTANQWVERVTPQGRLYYCNLATQETTWDYDDIDRVTGRLKKPNQETDHEEPERSGQFPSSRDSTAFVDEYDPSIVASNAPSTSAIREDPLTWHKLAGDAASAIHSLNSAAQRGSRETFTADASAVVVAIRIMLYASGSLDKDSGHMQDRVLRELHRGVMASLSKLVLSVKTASEGWAMASQPEALMKVQRDAGDLLSAVRGFVTTCQDKHITIEQVKPQLLVDTRRVSVVFDTVDYNSPVPPIATSVDVANKRASIIDQGVVQKAKYPLNQDLVVSLQTHANQIYSSTDALSKAAAFILSATSDDNDDDENHAEVDRDPTKTRSNVVILFRNMSMQIGQYLSILEDVDLASIDSSKIPSLAGFRINKQHLYNAVGVLFGAVQNLNNAQTDLEQAVMDIEDAIRAIETTIGSILTSVDEMVEQRKLWYMQMTSGEAETPLSPVMGNDVDADDEKHQQQRPVMGHQHRPSIADGRKRPMMHRPAEDRENGLGHDYTPDEIVFGSDGNVKGGTLPALVERLTLHNTLDTSFIATFLLTYRSFCTTEEFLSLLEQRYTLRAPEWLTPYELETWTEQKQKLVRLRVFNVMKTWLENYYNAEDHVILGRLEFFTNTVIRDASPFSADQLNRLIRKRKELDANDGLKKLVPNALTGPLPIMPKDITRISLPDVDPLELARQLTLMDFKLYSSIRPIECLSKAWSQEGASGKVAYNVKQSIDYCNRLTCWVSDNILSYEEAKKRVVAIKYWAQVANRCRGLNNYNTCMAIISAFDNSAVGRLKKTWELVGNRTNQSLASIRKLMGANRNFTEYREMIHSVNPPCIPFLGIYLQDLTFIEDGNPDYIKKQTKLINFAKRQKAAEVIREINQFQSPPYTFHVINELQTFIRSHLESSRDVDVLYEKSLQLEPREPVAS</sequence>
<dbReference type="InterPro" id="IPR001452">
    <property type="entry name" value="SH3_domain"/>
</dbReference>
<feature type="compositionally biased region" description="Polar residues" evidence="5">
    <location>
        <begin position="133"/>
        <end position="144"/>
    </location>
</feature>
<dbReference type="PANTHER" id="PTHR23113">
    <property type="entry name" value="GUANINE NUCLEOTIDE EXCHANGE FACTOR"/>
    <property type="match status" value="1"/>
</dbReference>
<feature type="compositionally biased region" description="Basic residues" evidence="5">
    <location>
        <begin position="152"/>
        <end position="165"/>
    </location>
</feature>
<dbReference type="CDD" id="cd00155">
    <property type="entry name" value="RasGEF"/>
    <property type="match status" value="1"/>
</dbReference>
<dbReference type="SMART" id="SM00229">
    <property type="entry name" value="RasGEFN"/>
    <property type="match status" value="1"/>
</dbReference>
<feature type="compositionally biased region" description="Basic and acidic residues" evidence="5">
    <location>
        <begin position="783"/>
        <end position="792"/>
    </location>
</feature>
<dbReference type="InterPro" id="IPR001895">
    <property type="entry name" value="RASGEF_cat_dom"/>
</dbReference>
<dbReference type="Gene3D" id="1.10.840.10">
    <property type="entry name" value="Ras guanine-nucleotide exchange factors catalytic domain"/>
    <property type="match status" value="1"/>
</dbReference>
<dbReference type="PANTHER" id="PTHR23113:SF368">
    <property type="entry name" value="CELL DIVISION CONTROL PROTEIN 25"/>
    <property type="match status" value="1"/>
</dbReference>
<dbReference type="Pfam" id="PF00018">
    <property type="entry name" value="SH3_1"/>
    <property type="match status" value="1"/>
</dbReference>
<dbReference type="GO" id="GO:0005085">
    <property type="term" value="F:guanyl-nucleotide exchange factor activity"/>
    <property type="evidence" value="ECO:0007669"/>
    <property type="project" value="UniProtKB-KW"/>
</dbReference>
<accession>A0A1X2H0W6</accession>
<dbReference type="SUPFAM" id="SSF50044">
    <property type="entry name" value="SH3-domain"/>
    <property type="match status" value="1"/>
</dbReference>
<dbReference type="SMART" id="SM00147">
    <property type="entry name" value="RasGEF"/>
    <property type="match status" value="1"/>
</dbReference>
<evidence type="ECO:0000256" key="4">
    <source>
        <dbReference type="PROSITE-ProRule" id="PRU00192"/>
    </source>
</evidence>
<dbReference type="PROSITE" id="PS00720">
    <property type="entry name" value="RASGEF"/>
    <property type="match status" value="1"/>
</dbReference>
<evidence type="ECO:0000259" key="9">
    <source>
        <dbReference type="PROSITE" id="PS50212"/>
    </source>
</evidence>
<dbReference type="PROSITE" id="PS50020">
    <property type="entry name" value="WW_DOMAIN_2"/>
    <property type="match status" value="2"/>
</dbReference>
<dbReference type="InterPro" id="IPR036028">
    <property type="entry name" value="SH3-like_dom_sf"/>
</dbReference>
<evidence type="ECO:0000256" key="3">
    <source>
        <dbReference type="PROSITE-ProRule" id="PRU00168"/>
    </source>
</evidence>
<keyword evidence="11" id="KW-1185">Reference proteome</keyword>
<comment type="caution">
    <text evidence="10">The sequence shown here is derived from an EMBL/GenBank/DDBJ whole genome shotgun (WGS) entry which is preliminary data.</text>
</comment>
<reference evidence="10 11" key="1">
    <citation type="submission" date="2016-07" db="EMBL/GenBank/DDBJ databases">
        <title>Pervasive Adenine N6-methylation of Active Genes in Fungi.</title>
        <authorList>
            <consortium name="DOE Joint Genome Institute"/>
            <person name="Mondo S.J."/>
            <person name="Dannebaum R.O."/>
            <person name="Kuo R.C."/>
            <person name="Labutti K."/>
            <person name="Haridas S."/>
            <person name="Kuo A."/>
            <person name="Salamov A."/>
            <person name="Ahrendt S.R."/>
            <person name="Lipzen A."/>
            <person name="Sullivan W."/>
            <person name="Andreopoulos W.B."/>
            <person name="Clum A."/>
            <person name="Lindquist E."/>
            <person name="Daum C."/>
            <person name="Ramamoorthy G.K."/>
            <person name="Gryganskyi A."/>
            <person name="Culley D."/>
            <person name="Magnuson J.K."/>
            <person name="James T.Y."/>
            <person name="O'Malley M.A."/>
            <person name="Stajich J.E."/>
            <person name="Spatafora J.W."/>
            <person name="Visel A."/>
            <person name="Grigoriev I.V."/>
        </authorList>
    </citation>
    <scope>NUCLEOTIDE SEQUENCE [LARGE SCALE GENOMIC DNA]</scope>
    <source>
        <strain evidence="10 11">NRRL 2496</strain>
    </source>
</reference>
<dbReference type="InParanoid" id="A0A1X2H0W6"/>
<gene>
    <name evidence="10" type="ORF">BCR43DRAFT_498442</name>
</gene>
<dbReference type="SMART" id="SM00456">
    <property type="entry name" value="WW"/>
    <property type="match status" value="2"/>
</dbReference>
<evidence type="ECO:0000313" key="10">
    <source>
        <dbReference type="EMBL" id="ORY91064.1"/>
    </source>
</evidence>
<dbReference type="EMBL" id="MCGN01000011">
    <property type="protein sequence ID" value="ORY91064.1"/>
    <property type="molecule type" value="Genomic_DNA"/>
</dbReference>
<dbReference type="Pfam" id="PF00397">
    <property type="entry name" value="WW"/>
    <property type="match status" value="1"/>
</dbReference>
<evidence type="ECO:0000259" key="7">
    <source>
        <dbReference type="PROSITE" id="PS50009"/>
    </source>
</evidence>
<evidence type="ECO:0000313" key="11">
    <source>
        <dbReference type="Proteomes" id="UP000242180"/>
    </source>
</evidence>
<keyword evidence="1 4" id="KW-0728">SH3 domain</keyword>
<dbReference type="Gene3D" id="2.20.70.10">
    <property type="match status" value="2"/>
</dbReference>
<dbReference type="GO" id="GO:0005886">
    <property type="term" value="C:plasma membrane"/>
    <property type="evidence" value="ECO:0007669"/>
    <property type="project" value="TreeGrafter"/>
</dbReference>
<dbReference type="PROSITE" id="PS50009">
    <property type="entry name" value="RASGEF_CAT"/>
    <property type="match status" value="1"/>
</dbReference>
<dbReference type="GO" id="GO:0007265">
    <property type="term" value="P:Ras protein signal transduction"/>
    <property type="evidence" value="ECO:0007669"/>
    <property type="project" value="TreeGrafter"/>
</dbReference>
<keyword evidence="2 3" id="KW-0344">Guanine-nucleotide releasing factor</keyword>
<dbReference type="Gene3D" id="1.20.870.10">
    <property type="entry name" value="Son of sevenless (SoS) protein Chain: S domain 1"/>
    <property type="match status" value="1"/>
</dbReference>
<dbReference type="InterPro" id="IPR036020">
    <property type="entry name" value="WW_dom_sf"/>
</dbReference>
<feature type="region of interest" description="Disordered" evidence="5">
    <location>
        <begin position="106"/>
        <end position="183"/>
    </location>
</feature>
<feature type="domain" description="WW" evidence="8">
    <location>
        <begin position="201"/>
        <end position="235"/>
    </location>
</feature>
<feature type="compositionally biased region" description="Basic and acidic residues" evidence="5">
    <location>
        <begin position="342"/>
        <end position="356"/>
    </location>
</feature>
<dbReference type="InterPro" id="IPR036964">
    <property type="entry name" value="RASGEF_cat_dom_sf"/>
</dbReference>
<dbReference type="InterPro" id="IPR000651">
    <property type="entry name" value="Ras-like_Gua-exchang_fac_N"/>
</dbReference>
<dbReference type="Pfam" id="PF25006">
    <property type="entry name" value="DUF7783"/>
    <property type="match status" value="1"/>
</dbReference>
<feature type="compositionally biased region" description="Low complexity" evidence="5">
    <location>
        <begin position="119"/>
        <end position="132"/>
    </location>
</feature>
<dbReference type="AlphaFoldDB" id="A0A1X2H0W6"/>
<dbReference type="OMA" id="NTCMAII"/>
<dbReference type="SUPFAM" id="SSF48366">
    <property type="entry name" value="Ras GEF"/>
    <property type="match status" value="1"/>
</dbReference>
<dbReference type="FunCoup" id="A0A1X2H0W6">
    <property type="interactions" value="74"/>
</dbReference>
<dbReference type="OrthoDB" id="546434at2759"/>
<feature type="domain" description="Ras-GEF" evidence="7">
    <location>
        <begin position="970"/>
        <end position="1206"/>
    </location>
</feature>
<feature type="domain" description="WW" evidence="8">
    <location>
        <begin position="302"/>
        <end position="335"/>
    </location>
</feature>
<dbReference type="Gene3D" id="2.30.30.40">
    <property type="entry name" value="SH3 Domains"/>
    <property type="match status" value="1"/>
</dbReference>
<dbReference type="CDD" id="cd00201">
    <property type="entry name" value="WW"/>
    <property type="match status" value="2"/>
</dbReference>
<dbReference type="InterPro" id="IPR019804">
    <property type="entry name" value="Ras_G-nucl-exch_fac_CS"/>
</dbReference>
<dbReference type="SMART" id="SM00326">
    <property type="entry name" value="SH3"/>
    <property type="match status" value="1"/>
</dbReference>
<dbReference type="STRING" id="13706.A0A1X2H0W6"/>
<dbReference type="InterPro" id="IPR008937">
    <property type="entry name" value="Ras-like_GEF"/>
</dbReference>
<evidence type="ECO:0000259" key="8">
    <source>
        <dbReference type="PROSITE" id="PS50020"/>
    </source>
</evidence>
<organism evidence="10 11">
    <name type="scientific">Syncephalastrum racemosum</name>
    <name type="common">Filamentous fungus</name>
    <dbReference type="NCBI Taxonomy" id="13706"/>
    <lineage>
        <taxon>Eukaryota</taxon>
        <taxon>Fungi</taxon>
        <taxon>Fungi incertae sedis</taxon>
        <taxon>Mucoromycota</taxon>
        <taxon>Mucoromycotina</taxon>
        <taxon>Mucoromycetes</taxon>
        <taxon>Mucorales</taxon>
        <taxon>Syncephalastraceae</taxon>
        <taxon>Syncephalastrum</taxon>
    </lineage>
</organism>
<proteinExistence type="predicted"/>
<feature type="domain" description="N-terminal Ras-GEF" evidence="9">
    <location>
        <begin position="805"/>
        <end position="934"/>
    </location>
</feature>
<dbReference type="SUPFAM" id="SSF51045">
    <property type="entry name" value="WW domain"/>
    <property type="match status" value="2"/>
</dbReference>
<dbReference type="PROSITE" id="PS50002">
    <property type="entry name" value="SH3"/>
    <property type="match status" value="1"/>
</dbReference>
<name>A0A1X2H0W6_SYNRA</name>
<dbReference type="Pfam" id="PF00618">
    <property type="entry name" value="RasGEF_N"/>
    <property type="match status" value="1"/>
</dbReference>
<feature type="region of interest" description="Disordered" evidence="5">
    <location>
        <begin position="342"/>
        <end position="366"/>
    </location>
</feature>